<organism evidence="13 14">
    <name type="scientific">Cardiobacterium hominis</name>
    <dbReference type="NCBI Taxonomy" id="2718"/>
    <lineage>
        <taxon>Bacteria</taxon>
        <taxon>Pseudomonadati</taxon>
        <taxon>Pseudomonadota</taxon>
        <taxon>Gammaproteobacteria</taxon>
        <taxon>Cardiobacteriales</taxon>
        <taxon>Cardiobacteriaceae</taxon>
        <taxon>Cardiobacterium</taxon>
    </lineage>
</organism>
<dbReference type="GO" id="GO:0005886">
    <property type="term" value="C:plasma membrane"/>
    <property type="evidence" value="ECO:0007669"/>
    <property type="project" value="UniProtKB-SubCell"/>
</dbReference>
<dbReference type="Pfam" id="PF25988">
    <property type="entry name" value="HH_CyaD"/>
    <property type="match status" value="1"/>
</dbReference>
<evidence type="ECO:0000256" key="4">
    <source>
        <dbReference type="ARBA" id="ARBA00022475"/>
    </source>
</evidence>
<evidence type="ECO:0000256" key="10">
    <source>
        <dbReference type="SAM" id="Coils"/>
    </source>
</evidence>
<dbReference type="GO" id="GO:0008233">
    <property type="term" value="F:peptidase activity"/>
    <property type="evidence" value="ECO:0007669"/>
    <property type="project" value="UniProtKB-KW"/>
</dbReference>
<feature type="domain" description="CyaD-like alpha-helical hairpin" evidence="11">
    <location>
        <begin position="131"/>
        <end position="327"/>
    </location>
</feature>
<evidence type="ECO:0000256" key="9">
    <source>
        <dbReference type="RuleBase" id="RU365093"/>
    </source>
</evidence>
<dbReference type="PANTHER" id="PTHR30386">
    <property type="entry name" value="MEMBRANE FUSION SUBUNIT OF EMRAB-TOLC MULTIDRUG EFFLUX PUMP"/>
    <property type="match status" value="1"/>
</dbReference>
<feature type="domain" description="AprE-like beta-barrel" evidence="12">
    <location>
        <begin position="366"/>
        <end position="454"/>
    </location>
</feature>
<evidence type="ECO:0000256" key="8">
    <source>
        <dbReference type="ARBA" id="ARBA00023136"/>
    </source>
</evidence>
<dbReference type="AlphaFoldDB" id="A0A1C3H2P9"/>
<dbReference type="InterPro" id="IPR050739">
    <property type="entry name" value="MFP"/>
</dbReference>
<keyword evidence="10" id="KW-0175">Coiled coil</keyword>
<dbReference type="Gene3D" id="2.40.30.170">
    <property type="match status" value="1"/>
</dbReference>
<dbReference type="PANTHER" id="PTHR30386:SF27">
    <property type="entry name" value="MEMBRANE FUSION PROTEIN (MFP) FAMILY PROTEIN"/>
    <property type="match status" value="1"/>
</dbReference>
<keyword evidence="7 9" id="KW-1133">Transmembrane helix</keyword>
<dbReference type="GO" id="GO:0009306">
    <property type="term" value="P:protein secretion"/>
    <property type="evidence" value="ECO:0007669"/>
    <property type="project" value="InterPro"/>
</dbReference>
<evidence type="ECO:0000259" key="11">
    <source>
        <dbReference type="Pfam" id="PF25988"/>
    </source>
</evidence>
<keyword evidence="13" id="KW-0645">Protease</keyword>
<feature type="transmembrane region" description="Helical" evidence="9">
    <location>
        <begin position="59"/>
        <end position="77"/>
    </location>
</feature>
<dbReference type="RefSeq" id="WP_079539252.1">
    <property type="nucleotide sequence ID" value="NZ_CAUQCO010000047.1"/>
</dbReference>
<keyword evidence="4 9" id="KW-1003">Cell membrane</keyword>
<keyword evidence="8 9" id="KW-0472">Membrane</keyword>
<feature type="coiled-coil region" evidence="10">
    <location>
        <begin position="260"/>
        <end position="323"/>
    </location>
</feature>
<gene>
    <name evidence="13" type="ORF">CHUV0807_0375</name>
</gene>
<dbReference type="InterPro" id="IPR010129">
    <property type="entry name" value="T1SS_HlyD"/>
</dbReference>
<dbReference type="GO" id="GO:0006508">
    <property type="term" value="P:proteolysis"/>
    <property type="evidence" value="ECO:0007669"/>
    <property type="project" value="UniProtKB-KW"/>
</dbReference>
<reference evidence="14" key="1">
    <citation type="submission" date="2016-04" db="EMBL/GenBank/DDBJ databases">
        <authorList>
            <person name="Tagini F."/>
        </authorList>
    </citation>
    <scope>NUCLEOTIDE SEQUENCE [LARGE SCALE GENOMIC DNA]</scope>
    <source>
        <strain evidence="14">CHUV0807</strain>
    </source>
</reference>
<dbReference type="PRINTS" id="PR01490">
    <property type="entry name" value="RTXTOXIND"/>
</dbReference>
<comment type="similarity">
    <text evidence="2 9">Belongs to the membrane fusion protein (MFP) (TC 8.A.1) family.</text>
</comment>
<protein>
    <recommendedName>
        <fullName evidence="9">Membrane fusion protein (MFP) family protein</fullName>
    </recommendedName>
</protein>
<evidence type="ECO:0000256" key="5">
    <source>
        <dbReference type="ARBA" id="ARBA00022519"/>
    </source>
</evidence>
<evidence type="ECO:0000256" key="2">
    <source>
        <dbReference type="ARBA" id="ARBA00009477"/>
    </source>
</evidence>
<evidence type="ECO:0000256" key="6">
    <source>
        <dbReference type="ARBA" id="ARBA00022692"/>
    </source>
</evidence>
<proteinExistence type="inferred from homology"/>
<sequence length="477" mass="53550">MGIRKEAWSDLLKRYLTVWRNVWAVRKELEPPKRDRHERDFLPAHLELTETPVSPLPKWTARLIMLFAVLALVWAWFGQLDIVAVAQGKTEPGGQSKVIQPLETAEVKVIHVRDGQHVEAGETLLELRAVGSDADVTQSEKALHAAQLAKWRNEALLAALDHNRPPQMNKAAALQAGIDEADFLQAQLLVSNQYQAWAAQDQQIGARIRQHEAESRVVNAEIDKLTNLGSIESKRTSDLNKLVKQNFISNHAYLEQKSKLIENQNDLKSKRNQREQIKAAIDEAKDSRAVNTQTIRRDTLDALRQADEQSAQLRAQLDKAQQRQRLMRLAAPVSGTVQQLATHTIGGVVTAAQPLLVIVPDDYQLNVKALILNKDIGFVRQGQEAVIKIEAFPYTRYGYLTGKVQTISYDAIENEQLGLVYAATIALDHDTLNIEGQPVRLSAGMNITAEIKTGKRRVLDYLLSPLQTKIDESLRQR</sequence>
<comment type="subcellular location">
    <subcellularLocation>
        <location evidence="1 9">Cell inner membrane</location>
        <topology evidence="1 9">Single-pass membrane protein</topology>
    </subcellularLocation>
</comment>
<dbReference type="InterPro" id="IPR058982">
    <property type="entry name" value="Beta-barrel_AprE"/>
</dbReference>
<dbReference type="NCBIfam" id="TIGR01843">
    <property type="entry name" value="type_I_hlyD"/>
    <property type="match status" value="1"/>
</dbReference>
<evidence type="ECO:0000313" key="13">
    <source>
        <dbReference type="EMBL" id="SAM58013.1"/>
    </source>
</evidence>
<dbReference type="PROSITE" id="PS00543">
    <property type="entry name" value="HLYD_FAMILY"/>
    <property type="match status" value="1"/>
</dbReference>
<keyword evidence="6 9" id="KW-0812">Transmembrane</keyword>
<dbReference type="InterPro" id="IPR006144">
    <property type="entry name" value="Secretion_HlyD_CS"/>
</dbReference>
<keyword evidence="13" id="KW-0378">Hydrolase</keyword>
<dbReference type="EMBL" id="FKLO01000017">
    <property type="protein sequence ID" value="SAM58013.1"/>
    <property type="molecule type" value="Genomic_DNA"/>
</dbReference>
<keyword evidence="3 9" id="KW-0813">Transport</keyword>
<accession>A0A1C3H2P9</accession>
<evidence type="ECO:0000313" key="14">
    <source>
        <dbReference type="Proteomes" id="UP000190837"/>
    </source>
</evidence>
<name>A0A1C3H2P9_9GAMM</name>
<dbReference type="InterPro" id="IPR059040">
    <property type="entry name" value="HH_CyaD-like"/>
</dbReference>
<evidence type="ECO:0000256" key="7">
    <source>
        <dbReference type="ARBA" id="ARBA00022989"/>
    </source>
</evidence>
<keyword evidence="5 9" id="KW-0997">Cell inner membrane</keyword>
<evidence type="ECO:0000256" key="1">
    <source>
        <dbReference type="ARBA" id="ARBA00004377"/>
    </source>
</evidence>
<evidence type="ECO:0000259" key="12">
    <source>
        <dbReference type="Pfam" id="PF26002"/>
    </source>
</evidence>
<dbReference type="Pfam" id="PF26002">
    <property type="entry name" value="Beta-barrel_AprE"/>
    <property type="match status" value="1"/>
</dbReference>
<evidence type="ECO:0000256" key="3">
    <source>
        <dbReference type="ARBA" id="ARBA00022448"/>
    </source>
</evidence>
<dbReference type="Proteomes" id="UP000190837">
    <property type="component" value="Unassembled WGS sequence"/>
</dbReference>